<reference evidence="2 3" key="1">
    <citation type="journal article" date="2022" name="Genome Biol. Evol.">
        <title>Host diet, physiology and behaviors set the stage for Lachnospiraceae cladogenesis.</title>
        <authorList>
            <person name="Vera-Ponce De Leon A."/>
            <person name="Schneider M."/>
            <person name="Jahnes B.C."/>
            <person name="Sadowski V."/>
            <person name="Camuy-Velez L.A."/>
            <person name="Duan J."/>
            <person name="Sabree Z.L."/>
        </authorList>
    </citation>
    <scope>NUCLEOTIDE SEQUENCE [LARGE SCALE GENOMIC DNA]</scope>
    <source>
        <strain evidence="2 3">PAL113</strain>
    </source>
</reference>
<dbReference type="Proteomes" id="UP001523566">
    <property type="component" value="Unassembled WGS sequence"/>
</dbReference>
<dbReference type="SUPFAM" id="SSF52540">
    <property type="entry name" value="P-loop containing nucleoside triphosphate hydrolases"/>
    <property type="match status" value="1"/>
</dbReference>
<dbReference type="EMBL" id="JAMZFW010000001">
    <property type="protein sequence ID" value="MCP1100988.1"/>
    <property type="molecule type" value="Genomic_DNA"/>
</dbReference>
<dbReference type="PANTHER" id="PTHR13696:SF99">
    <property type="entry name" value="COBYRINIC ACID AC-DIAMIDE SYNTHASE"/>
    <property type="match status" value="1"/>
</dbReference>
<evidence type="ECO:0000259" key="1">
    <source>
        <dbReference type="Pfam" id="PF13614"/>
    </source>
</evidence>
<dbReference type="InterPro" id="IPR027417">
    <property type="entry name" value="P-loop_NTPase"/>
</dbReference>
<dbReference type="InterPro" id="IPR025669">
    <property type="entry name" value="AAA_dom"/>
</dbReference>
<feature type="domain" description="AAA" evidence="1">
    <location>
        <begin position="5"/>
        <end position="184"/>
    </location>
</feature>
<comment type="caution">
    <text evidence="2">The sequence shown here is derived from an EMBL/GenBank/DDBJ whole genome shotgun (WGS) entry which is preliminary data.</text>
</comment>
<dbReference type="CDD" id="cd02042">
    <property type="entry name" value="ParAB_family"/>
    <property type="match status" value="1"/>
</dbReference>
<sequence length="273" mass="29850">MDNCKIIAIANQKGGVGKTTTTISLGVGLAQRGRRVLLVDADPQGDLTTSLGCNDSDLIDITLATYMEATIRDMPIPKGGIVHHYEGVDVIPANLELATTEMSLVNAMSREFTLKNCLEPLKDEYDYILIDCMPSLGMITINALAAADSVIIPVQAHYLPAKGMTQLISTINKVKRQINPVLQIDGALLTLADMRTNLSRETETTLRESYGEHIRIYDTVIPVGISAAETSALGKSIFLHEPNSKVAKAYEIFVEEVMRGGKKRNQTRTPFCR</sequence>
<dbReference type="Gene3D" id="3.40.50.300">
    <property type="entry name" value="P-loop containing nucleotide triphosphate hydrolases"/>
    <property type="match status" value="1"/>
</dbReference>
<gene>
    <name evidence="2" type="ORF">NK125_01000</name>
</gene>
<dbReference type="PANTHER" id="PTHR13696">
    <property type="entry name" value="P-LOOP CONTAINING NUCLEOSIDE TRIPHOSPHATE HYDROLASE"/>
    <property type="match status" value="1"/>
</dbReference>
<dbReference type="InterPro" id="IPR050678">
    <property type="entry name" value="DNA_Partitioning_ATPase"/>
</dbReference>
<keyword evidence="3" id="KW-1185">Reference proteome</keyword>
<organism evidence="2 3">
    <name type="scientific">Aequitasia blattaphilus</name>
    <dbReference type="NCBI Taxonomy" id="2949332"/>
    <lineage>
        <taxon>Bacteria</taxon>
        <taxon>Bacillati</taxon>
        <taxon>Bacillota</taxon>
        <taxon>Clostridia</taxon>
        <taxon>Lachnospirales</taxon>
        <taxon>Lachnospiraceae</taxon>
        <taxon>Aequitasia</taxon>
    </lineage>
</organism>
<accession>A0ABT1E578</accession>
<dbReference type="RefSeq" id="WP_262064773.1">
    <property type="nucleotide sequence ID" value="NZ_JAMXOD010000001.1"/>
</dbReference>
<name>A0ABT1E578_9FIRM</name>
<proteinExistence type="predicted"/>
<evidence type="ECO:0000313" key="2">
    <source>
        <dbReference type="EMBL" id="MCP1100988.1"/>
    </source>
</evidence>
<dbReference type="Pfam" id="PF13614">
    <property type="entry name" value="AAA_31"/>
    <property type="match status" value="1"/>
</dbReference>
<evidence type="ECO:0000313" key="3">
    <source>
        <dbReference type="Proteomes" id="UP001523566"/>
    </source>
</evidence>
<protein>
    <submittedName>
        <fullName evidence="2">AAA family ATPase</fullName>
    </submittedName>
</protein>